<dbReference type="PROSITE" id="PS51257">
    <property type="entry name" value="PROKAR_LIPOPROTEIN"/>
    <property type="match status" value="1"/>
</dbReference>
<keyword evidence="1" id="KW-0732">Signal</keyword>
<protein>
    <submittedName>
        <fullName evidence="2">Uncharacterized protein</fullName>
    </submittedName>
</protein>
<evidence type="ECO:0000256" key="1">
    <source>
        <dbReference type="SAM" id="SignalP"/>
    </source>
</evidence>
<dbReference type="AlphaFoldDB" id="A0A9X1UVB4"/>
<sequence>MKKLKISMSVLAIFALLLTSCSKEETVSPADDSNVQSVDLTFGALLNDLSNRAMLTTNKASHFDQVPTCSDAEPAVARIGFSYGGNSYETDVEILSDEDGYFTAYTEDLKIPVPNNGSVEVTLDSFMVYDGDPDGGGNLIWIAPIESEEGQFDGYVDTALPFSFEVEDGTKPYIDVEVLCFDRRMVNEYGYPFFDLIPGQIYPLCFFANFCPSPDGRHYVGNYSVDLVYRDGENEYVLYDGEIPDTDDTNNSADPLCLVVPESPFEDPAQDYLFYVITPLDWPGNYGDIDNTPLVEVGLSWNDVEGLLNEDGETAEYIHIFIGCEPPFGDCPGVPTPSDPDGDCVPDDQCPDEPGTIDNFGCPDDECPGDDPDGDGLFGDCDDCPNEPGTWDNFGCPLDDCVEDTDGDGVVDCDDDCPDTQGPAENDGCPEEEETCETAFMWGDTAINTIDGVNRWGWVEYFEDGQDQTEFTIWAGAGQNQTSKGEAVGTVTISVDEEGDAHLMISMDAGYSLDELHVNISDEKPGSEAKSPGQYNMNDHVDAGTLEYEFEDVGDDFWIIVHTVTCGVEDDD</sequence>
<proteinExistence type="predicted"/>
<name>A0A9X1UVB4_9FLAO</name>
<accession>A0A9X1UVB4</accession>
<dbReference type="InterPro" id="IPR028974">
    <property type="entry name" value="TSP_type-3_rpt"/>
</dbReference>
<keyword evidence="3" id="KW-1185">Reference proteome</keyword>
<comment type="caution">
    <text evidence="2">The sequence shown here is derived from an EMBL/GenBank/DDBJ whole genome shotgun (WGS) entry which is preliminary data.</text>
</comment>
<evidence type="ECO:0000313" key="2">
    <source>
        <dbReference type="EMBL" id="MCG9970078.1"/>
    </source>
</evidence>
<dbReference type="RefSeq" id="WP_240095212.1">
    <property type="nucleotide sequence ID" value="NZ_JAJSON010000003.1"/>
</dbReference>
<feature type="chain" id="PRO_5040743558" evidence="1">
    <location>
        <begin position="25"/>
        <end position="572"/>
    </location>
</feature>
<feature type="signal peptide" evidence="1">
    <location>
        <begin position="1"/>
        <end position="24"/>
    </location>
</feature>
<dbReference type="Proteomes" id="UP001139344">
    <property type="component" value="Unassembled WGS sequence"/>
</dbReference>
<evidence type="ECO:0000313" key="3">
    <source>
        <dbReference type="Proteomes" id="UP001139344"/>
    </source>
</evidence>
<reference evidence="2" key="1">
    <citation type="submission" date="2021-12" db="EMBL/GenBank/DDBJ databases">
        <title>Description of Gramella crocea sp. nov., a new bacterium isolated from activated sludge.</title>
        <authorList>
            <person name="Zhang X."/>
        </authorList>
    </citation>
    <scope>NUCLEOTIDE SEQUENCE</scope>
    <source>
        <strain evidence="2">YB25</strain>
    </source>
</reference>
<organism evidence="2 3">
    <name type="scientific">Christiangramia crocea</name>
    <dbReference type="NCBI Taxonomy" id="2904124"/>
    <lineage>
        <taxon>Bacteria</taxon>
        <taxon>Pseudomonadati</taxon>
        <taxon>Bacteroidota</taxon>
        <taxon>Flavobacteriia</taxon>
        <taxon>Flavobacteriales</taxon>
        <taxon>Flavobacteriaceae</taxon>
        <taxon>Christiangramia</taxon>
    </lineage>
</organism>
<dbReference type="SUPFAM" id="SSF103647">
    <property type="entry name" value="TSP type-3 repeat"/>
    <property type="match status" value="1"/>
</dbReference>
<dbReference type="EMBL" id="JAJSON010000003">
    <property type="protein sequence ID" value="MCG9970078.1"/>
    <property type="molecule type" value="Genomic_DNA"/>
</dbReference>
<dbReference type="GO" id="GO:0005509">
    <property type="term" value="F:calcium ion binding"/>
    <property type="evidence" value="ECO:0007669"/>
    <property type="project" value="InterPro"/>
</dbReference>
<gene>
    <name evidence="2" type="ORF">LU635_00395</name>
</gene>